<protein>
    <submittedName>
        <fullName evidence="7">Slit-like 3 protein</fullName>
    </submittedName>
</protein>
<feature type="transmembrane region" description="Helical" evidence="4">
    <location>
        <begin position="403"/>
        <end position="429"/>
    </location>
</feature>
<evidence type="ECO:0000256" key="5">
    <source>
        <dbReference type="SAM" id="SignalP"/>
    </source>
</evidence>
<reference evidence="7 8" key="1">
    <citation type="journal article" date="2015" name="Nat. Commun.">
        <title>Outbred genome sequencing and CRISPR/Cas9 gene editing in butterflies.</title>
        <authorList>
            <person name="Li X."/>
            <person name="Fan D."/>
            <person name="Zhang W."/>
            <person name="Liu G."/>
            <person name="Zhang L."/>
            <person name="Zhao L."/>
            <person name="Fang X."/>
            <person name="Chen L."/>
            <person name="Dong Y."/>
            <person name="Chen Y."/>
            <person name="Ding Y."/>
            <person name="Zhao R."/>
            <person name="Feng M."/>
            <person name="Zhu Y."/>
            <person name="Feng Y."/>
            <person name="Jiang X."/>
            <person name="Zhu D."/>
            <person name="Xiang H."/>
            <person name="Feng X."/>
            <person name="Li S."/>
            <person name="Wang J."/>
            <person name="Zhang G."/>
            <person name="Kronforst M.R."/>
            <person name="Wang W."/>
        </authorList>
    </citation>
    <scope>NUCLEOTIDE SEQUENCE [LARGE SCALE GENOMIC DNA]</scope>
    <source>
        <strain evidence="7">Ya'a_city_454_Px</strain>
        <tissue evidence="7">Whole body</tissue>
    </source>
</reference>
<dbReference type="PROSITE" id="PS51450">
    <property type="entry name" value="LRR"/>
    <property type="match status" value="3"/>
</dbReference>
<dbReference type="SMART" id="SM00082">
    <property type="entry name" value="LRRCT"/>
    <property type="match status" value="1"/>
</dbReference>
<dbReference type="Gene3D" id="3.80.10.10">
    <property type="entry name" value="Ribonuclease Inhibitor"/>
    <property type="match status" value="2"/>
</dbReference>
<dbReference type="InterPro" id="IPR000483">
    <property type="entry name" value="Cys-rich_flank_reg_C"/>
</dbReference>
<dbReference type="InterPro" id="IPR032675">
    <property type="entry name" value="LRR_dom_sf"/>
</dbReference>
<organism evidence="7 8">
    <name type="scientific">Papilio xuthus</name>
    <name type="common">Asian swallowtail butterfly</name>
    <dbReference type="NCBI Taxonomy" id="66420"/>
    <lineage>
        <taxon>Eukaryota</taxon>
        <taxon>Metazoa</taxon>
        <taxon>Ecdysozoa</taxon>
        <taxon>Arthropoda</taxon>
        <taxon>Hexapoda</taxon>
        <taxon>Insecta</taxon>
        <taxon>Pterygota</taxon>
        <taxon>Neoptera</taxon>
        <taxon>Endopterygota</taxon>
        <taxon>Lepidoptera</taxon>
        <taxon>Glossata</taxon>
        <taxon>Ditrysia</taxon>
        <taxon>Papilionoidea</taxon>
        <taxon>Papilionidae</taxon>
        <taxon>Papilioninae</taxon>
        <taxon>Papilio</taxon>
    </lineage>
</organism>
<dbReference type="PANTHER" id="PTHR24373">
    <property type="entry name" value="SLIT RELATED LEUCINE-RICH REPEAT NEURONAL PROTEIN"/>
    <property type="match status" value="1"/>
</dbReference>
<dbReference type="AlphaFoldDB" id="A0A194QJQ4"/>
<dbReference type="SMART" id="SM00369">
    <property type="entry name" value="LRR_TYP"/>
    <property type="match status" value="6"/>
</dbReference>
<accession>A0A194QJQ4</accession>
<feature type="signal peptide" evidence="5">
    <location>
        <begin position="1"/>
        <end position="19"/>
    </location>
</feature>
<dbReference type="STRING" id="66420.A0A194QJQ4"/>
<feature type="chain" id="PRO_5008264406" evidence="5">
    <location>
        <begin position="20"/>
        <end position="461"/>
    </location>
</feature>
<dbReference type="GO" id="GO:0005615">
    <property type="term" value="C:extracellular space"/>
    <property type="evidence" value="ECO:0007669"/>
    <property type="project" value="TreeGrafter"/>
</dbReference>
<evidence type="ECO:0000313" key="8">
    <source>
        <dbReference type="Proteomes" id="UP000053268"/>
    </source>
</evidence>
<dbReference type="Proteomes" id="UP000053268">
    <property type="component" value="Unassembled WGS sequence"/>
</dbReference>
<dbReference type="InterPro" id="IPR050328">
    <property type="entry name" value="Dev_Immune_Receptor"/>
</dbReference>
<keyword evidence="1" id="KW-0433">Leucine-rich repeat</keyword>
<gene>
    <name evidence="7" type="ORF">RR46_03982</name>
</gene>
<keyword evidence="4" id="KW-1133">Transmembrane helix</keyword>
<dbReference type="InterPro" id="IPR001611">
    <property type="entry name" value="Leu-rich_rpt"/>
</dbReference>
<dbReference type="Pfam" id="PF13855">
    <property type="entry name" value="LRR_8"/>
    <property type="match status" value="2"/>
</dbReference>
<keyword evidence="4" id="KW-0812">Transmembrane</keyword>
<evidence type="ECO:0000256" key="3">
    <source>
        <dbReference type="ARBA" id="ARBA00022737"/>
    </source>
</evidence>
<dbReference type="PANTHER" id="PTHR24373:SF370">
    <property type="entry name" value="FISH-LIPS, ISOFORM E"/>
    <property type="match status" value="1"/>
</dbReference>
<evidence type="ECO:0000256" key="4">
    <source>
        <dbReference type="SAM" id="Phobius"/>
    </source>
</evidence>
<keyword evidence="3" id="KW-0677">Repeat</keyword>
<evidence type="ECO:0000256" key="2">
    <source>
        <dbReference type="ARBA" id="ARBA00022729"/>
    </source>
</evidence>
<evidence type="ECO:0000256" key="1">
    <source>
        <dbReference type="ARBA" id="ARBA00022614"/>
    </source>
</evidence>
<dbReference type="GO" id="GO:0031012">
    <property type="term" value="C:extracellular matrix"/>
    <property type="evidence" value="ECO:0007669"/>
    <property type="project" value="TreeGrafter"/>
</dbReference>
<proteinExistence type="predicted"/>
<keyword evidence="2 5" id="KW-0732">Signal</keyword>
<dbReference type="InterPro" id="IPR003591">
    <property type="entry name" value="Leu-rich_rpt_typical-subtyp"/>
</dbReference>
<keyword evidence="4" id="KW-0472">Membrane</keyword>
<evidence type="ECO:0000259" key="6">
    <source>
        <dbReference type="SMART" id="SM00082"/>
    </source>
</evidence>
<dbReference type="EMBL" id="KQ458761">
    <property type="protein sequence ID" value="KPJ05145.1"/>
    <property type="molecule type" value="Genomic_DNA"/>
</dbReference>
<feature type="domain" description="LRRCT" evidence="6">
    <location>
        <begin position="347"/>
        <end position="395"/>
    </location>
</feature>
<sequence length="461" mass="51759">MRRALVFLALAAACCATRGWTFCDAPGECVCRYHERAEEDLMRQHIDCSYGRGAHAANRTLPPRAHSLDLSSSGLKIIRSGPFLRSKSLQELGLKNNDITDIEPDGLALPDLRRLDLSYNRLERLDAAVFRSITKLEFLNLANNNFVSFAKLTFHPLRELREVILNNNNIGPALRDTDLFDRDGFGLTNKIQKVSIGGIGLGRVHSNFFVDAYDIRELVITNNELTELFEIPFTLEYLDVSDNPIREISGEDFTDLTALKVLKMNNLGIGSVPAYALEPLRALVRLDLERNLNLSEFSALAFGQEVLEDADDFTLEELSLKSSRLQTLDRRLQVPLGRLSRLDLQGNRWHCDCRLAWIKQFQMKANDYEHLRCYTPKSLFNSKIFELKEKYFRCPRERGGGGVGSGMAVGLIAFCMFSSAAALWLFWYLPGCPPRGRALPTAAYSALPLHAPTATIAPTAL</sequence>
<dbReference type="SUPFAM" id="SSF52058">
    <property type="entry name" value="L domain-like"/>
    <property type="match status" value="1"/>
</dbReference>
<keyword evidence="8" id="KW-1185">Reference proteome</keyword>
<evidence type="ECO:0000313" key="7">
    <source>
        <dbReference type="EMBL" id="KPJ05145.1"/>
    </source>
</evidence>
<name>A0A194QJQ4_PAPXU</name>